<dbReference type="GO" id="GO:0034663">
    <property type="term" value="C:endoplasmic reticulum chaperone complex"/>
    <property type="evidence" value="ECO:0007669"/>
    <property type="project" value="TreeGrafter"/>
</dbReference>
<dbReference type="CDD" id="cd10230">
    <property type="entry name" value="ASKHA_NBD_HSP70_HYOU1"/>
    <property type="match status" value="1"/>
</dbReference>
<evidence type="ECO:0000256" key="4">
    <source>
        <dbReference type="ARBA" id="ARBA00022840"/>
    </source>
</evidence>
<feature type="region of interest" description="Disordered" evidence="6">
    <location>
        <begin position="825"/>
        <end position="863"/>
    </location>
</feature>
<accession>Q6CII0</accession>
<keyword evidence="2 7" id="KW-0732">Signal</keyword>
<dbReference type="eggNOG" id="KOG0104">
    <property type="taxonomic scope" value="Eukaryota"/>
</dbReference>
<dbReference type="EMBL" id="CR382126">
    <property type="protein sequence ID" value="CAG98967.1"/>
    <property type="molecule type" value="Genomic_DNA"/>
</dbReference>
<dbReference type="PRINTS" id="PR00301">
    <property type="entry name" value="HEATSHOCK70"/>
</dbReference>
<dbReference type="Pfam" id="PF00012">
    <property type="entry name" value="HSP70"/>
    <property type="match status" value="1"/>
</dbReference>
<dbReference type="GO" id="GO:0140662">
    <property type="term" value="F:ATP-dependent protein folding chaperone"/>
    <property type="evidence" value="ECO:0007669"/>
    <property type="project" value="InterPro"/>
</dbReference>
<evidence type="ECO:0000256" key="5">
    <source>
        <dbReference type="ARBA" id="ARBA00023186"/>
    </source>
</evidence>
<dbReference type="SUPFAM" id="SSF53067">
    <property type="entry name" value="Actin-like ATPase domain"/>
    <property type="match status" value="2"/>
</dbReference>
<dbReference type="Proteomes" id="UP000000598">
    <property type="component" value="Chromosome F"/>
</dbReference>
<evidence type="ECO:0000256" key="1">
    <source>
        <dbReference type="ARBA" id="ARBA00004319"/>
    </source>
</evidence>
<sequence length="863" mass="97554">MRIVFWFLLAIQSLTTCFAAVVGLDFGTHYVKEMVVSLKAPLEIVLNPESKRKDASALAIRSWDSQNYLERFYGSSAVALATRFPSTTFMHLKSLLGKHYEDNLFYYHREHPGLEFVNDASRNAIAFEIDTNTTLSVEELVSMNLKQYMERANQLLKESDDSDNVKSVAIAIPEYFSQEQRAALLDATYLAGIGQTYLCNDAIAVAIDYASKQKSFPAGKPNYHVIYDMGAGSTTASLISILQPENITLPLRIEFLGYGHTESLSGSVLSLAIVDLLENDFLESNPNIRTEQFESDASAKAKLVQAAEKAKLVLSANSDASISIESLYHDLDFKTTITRAKFEEFVAELQSVVIEPILSTLESPLNGKALNVKDLDSVILTGGSTRVPFVKKQLENHLGASLISKNVNSDESAVNGAAIRGVQLSKEFKTRPMKVIDRTTHSFGFSIQNTNISKLVFDAGSEYPKEINLQLPGMELKDTVLKIDLTEDERVFKTIFADVDSKLQSSSLSNCSTAVTYNVTLSLNTDQVFDVQSVVASCLTHEEVPTGTEKEHKRTVSEHIQKHPIPHTVEFTCVKPLSNTEKKERFNKLHKWDQKDKLLLERQRLLNDLEASLYAARELVEDAKELETPPTSYIQQLENMITQYLEFVDDPSSLRTKNIKTMKSNLAELQQRLEIYMDRDNKQLDVEGFRALFDKGEKYLELLSKIQQKSLSELSPLNKNFESLGLNVSEEYTKVKPPKSKTVPFEILNGTIDLLHSQLKHIRDIIEDNNSTYAIEDLFEQKLEVDSLYEKIELLVKKIRAEHKYRLKLLQSVYDRRLTAQKREQEIAKEAQQADGENNDSIKTMEEESIEEHEDANFEQDEL</sequence>
<evidence type="ECO:0000256" key="3">
    <source>
        <dbReference type="ARBA" id="ARBA00022741"/>
    </source>
</evidence>
<comment type="subcellular location">
    <subcellularLocation>
        <location evidence="1">Endoplasmic reticulum lumen</location>
    </subcellularLocation>
</comment>
<dbReference type="GO" id="GO:0005788">
    <property type="term" value="C:endoplasmic reticulum lumen"/>
    <property type="evidence" value="ECO:0007669"/>
    <property type="project" value="UniProtKB-SubCell"/>
</dbReference>
<dbReference type="FunFam" id="3.90.640.10:FF:000003">
    <property type="entry name" value="Molecular chaperone DnaK"/>
    <property type="match status" value="1"/>
</dbReference>
<dbReference type="PANTHER" id="PTHR45639:SF3">
    <property type="entry name" value="HYPOXIA UP-REGULATED PROTEIN 1"/>
    <property type="match status" value="1"/>
</dbReference>
<dbReference type="HOGENOM" id="CLU_005965_5_0_1"/>
<dbReference type="GO" id="GO:0030968">
    <property type="term" value="P:endoplasmic reticulum unfolded protein response"/>
    <property type="evidence" value="ECO:0007669"/>
    <property type="project" value="TreeGrafter"/>
</dbReference>
<evidence type="ECO:0000256" key="2">
    <source>
        <dbReference type="ARBA" id="ARBA00022729"/>
    </source>
</evidence>
<keyword evidence="3" id="KW-0547">Nucleotide-binding</keyword>
<evidence type="ECO:0000256" key="6">
    <source>
        <dbReference type="SAM" id="MobiDB-lite"/>
    </source>
</evidence>
<dbReference type="AlphaFoldDB" id="Q6CII0"/>
<dbReference type="STRING" id="284590.Q6CII0"/>
<dbReference type="PANTHER" id="PTHR45639">
    <property type="entry name" value="HSC70CB, ISOFORM G-RELATED"/>
    <property type="match status" value="1"/>
</dbReference>
<protein>
    <submittedName>
        <fullName evidence="8">KLLA0F26455p</fullName>
    </submittedName>
</protein>
<proteinExistence type="predicted"/>
<dbReference type="InterPro" id="IPR013126">
    <property type="entry name" value="Hsp_70_fam"/>
</dbReference>
<dbReference type="Gene3D" id="3.30.420.40">
    <property type="match status" value="2"/>
</dbReference>
<dbReference type="FunCoup" id="Q6CII0">
    <property type="interactions" value="249"/>
</dbReference>
<evidence type="ECO:0000313" key="8">
    <source>
        <dbReference type="EMBL" id="CAG98967.1"/>
    </source>
</evidence>
<feature type="signal peptide" evidence="7">
    <location>
        <begin position="1"/>
        <end position="19"/>
    </location>
</feature>
<feature type="compositionally biased region" description="Acidic residues" evidence="6">
    <location>
        <begin position="847"/>
        <end position="863"/>
    </location>
</feature>
<dbReference type="InterPro" id="IPR043129">
    <property type="entry name" value="ATPase_NBD"/>
</dbReference>
<dbReference type="InterPro" id="IPR018181">
    <property type="entry name" value="Heat_shock_70_CS"/>
</dbReference>
<dbReference type="PaxDb" id="284590-Q6CII0"/>
<dbReference type="InParanoid" id="Q6CII0"/>
<organism evidence="8 9">
    <name type="scientific">Kluyveromyces lactis (strain ATCC 8585 / CBS 2359 / DSM 70799 / NBRC 1267 / NRRL Y-1140 / WM37)</name>
    <name type="common">Yeast</name>
    <name type="synonym">Candida sphaerica</name>
    <dbReference type="NCBI Taxonomy" id="284590"/>
    <lineage>
        <taxon>Eukaryota</taxon>
        <taxon>Fungi</taxon>
        <taxon>Dikarya</taxon>
        <taxon>Ascomycota</taxon>
        <taxon>Saccharomycotina</taxon>
        <taxon>Saccharomycetes</taxon>
        <taxon>Saccharomycetales</taxon>
        <taxon>Saccharomycetaceae</taxon>
        <taxon>Kluyveromyces</taxon>
    </lineage>
</organism>
<reference evidence="8 9" key="1">
    <citation type="journal article" date="2004" name="Nature">
        <title>Genome evolution in yeasts.</title>
        <authorList>
            <consortium name="Genolevures"/>
            <person name="Dujon B."/>
            <person name="Sherman D."/>
            <person name="Fischer G."/>
            <person name="Durrens P."/>
            <person name="Casaregola S."/>
            <person name="Lafontaine I."/>
            <person name="de Montigny J."/>
            <person name="Marck C."/>
            <person name="Neuveglise C."/>
            <person name="Talla E."/>
            <person name="Goffard N."/>
            <person name="Frangeul L."/>
            <person name="Aigle M."/>
            <person name="Anthouard V."/>
            <person name="Babour A."/>
            <person name="Barbe V."/>
            <person name="Barnay S."/>
            <person name="Blanchin S."/>
            <person name="Beckerich J.M."/>
            <person name="Beyne E."/>
            <person name="Bleykasten C."/>
            <person name="Boisrame A."/>
            <person name="Boyer J."/>
            <person name="Cattolico L."/>
            <person name="Confanioleri F."/>
            <person name="de Daruvar A."/>
            <person name="Despons L."/>
            <person name="Fabre E."/>
            <person name="Fairhead C."/>
            <person name="Ferry-Dumazet H."/>
            <person name="Groppi A."/>
            <person name="Hantraye F."/>
            <person name="Hennequin C."/>
            <person name="Jauniaux N."/>
            <person name="Joyet P."/>
            <person name="Kachouri R."/>
            <person name="Kerrest A."/>
            <person name="Koszul R."/>
            <person name="Lemaire M."/>
            <person name="Lesur I."/>
            <person name="Ma L."/>
            <person name="Muller H."/>
            <person name="Nicaud J.M."/>
            <person name="Nikolski M."/>
            <person name="Oztas S."/>
            <person name="Ozier-Kalogeropoulos O."/>
            <person name="Pellenz S."/>
            <person name="Potier S."/>
            <person name="Richard G.F."/>
            <person name="Straub M.L."/>
            <person name="Suleau A."/>
            <person name="Swennene D."/>
            <person name="Tekaia F."/>
            <person name="Wesolowski-Louvel M."/>
            <person name="Westhof E."/>
            <person name="Wirth B."/>
            <person name="Zeniou-Meyer M."/>
            <person name="Zivanovic I."/>
            <person name="Bolotin-Fukuhara M."/>
            <person name="Thierry A."/>
            <person name="Bouchier C."/>
            <person name="Caudron B."/>
            <person name="Scarpelli C."/>
            <person name="Gaillardin C."/>
            <person name="Weissenbach J."/>
            <person name="Wincker P."/>
            <person name="Souciet J.L."/>
        </authorList>
    </citation>
    <scope>NUCLEOTIDE SEQUENCE [LARGE SCALE GENOMIC DNA]</scope>
    <source>
        <strain evidence="9">ATCC 8585 / CBS 2359 / DSM 70799 / NBRC 1267 / NRRL Y-1140 / WM37</strain>
    </source>
</reference>
<keyword evidence="4" id="KW-0067">ATP-binding</keyword>
<feature type="chain" id="PRO_5004271619" evidence="7">
    <location>
        <begin position="20"/>
        <end position="863"/>
    </location>
</feature>
<dbReference type="KEGG" id="kla:KLLA0_F26455g"/>
<dbReference type="PROSITE" id="PS01036">
    <property type="entry name" value="HSP70_3"/>
    <property type="match status" value="1"/>
</dbReference>
<dbReference type="Gene3D" id="3.30.30.30">
    <property type="match status" value="1"/>
</dbReference>
<keyword evidence="5" id="KW-0143">Chaperone</keyword>
<name>Q6CII0_KLULA</name>
<gene>
    <name evidence="8" type="ORF">KLLA0_F26455g</name>
</gene>
<evidence type="ECO:0000256" key="7">
    <source>
        <dbReference type="SAM" id="SignalP"/>
    </source>
</evidence>
<dbReference type="Gene3D" id="3.90.640.10">
    <property type="entry name" value="Actin, Chain A, domain 4"/>
    <property type="match status" value="1"/>
</dbReference>
<evidence type="ECO:0000313" key="9">
    <source>
        <dbReference type="Proteomes" id="UP000000598"/>
    </source>
</evidence>
<dbReference type="GO" id="GO:0005524">
    <property type="term" value="F:ATP binding"/>
    <property type="evidence" value="ECO:0007669"/>
    <property type="project" value="UniProtKB-KW"/>
</dbReference>
<dbReference type="OMA" id="DYGQQNI"/>
<keyword evidence="9" id="KW-1185">Reference proteome</keyword>